<gene>
    <name evidence="1" type="ORF">ACJDUG_09575</name>
</gene>
<evidence type="ECO:0000313" key="2">
    <source>
        <dbReference type="Proteomes" id="UP001623591"/>
    </source>
</evidence>
<evidence type="ECO:0000313" key="1">
    <source>
        <dbReference type="EMBL" id="MFL0247222.1"/>
    </source>
</evidence>
<dbReference type="PIRSF" id="PIRSF033595">
    <property type="entry name" value="UCP033595"/>
    <property type="match status" value="1"/>
</dbReference>
<dbReference type="EMBL" id="JBJHZZ010000005">
    <property type="protein sequence ID" value="MFL0247222.1"/>
    <property type="molecule type" value="Genomic_DNA"/>
</dbReference>
<accession>A0ABW8T685</accession>
<proteinExistence type="predicted"/>
<dbReference type="InterPro" id="IPR017016">
    <property type="entry name" value="UCP033595"/>
</dbReference>
<dbReference type="Proteomes" id="UP001623591">
    <property type="component" value="Unassembled WGS sequence"/>
</dbReference>
<dbReference type="RefSeq" id="WP_406769677.1">
    <property type="nucleotide sequence ID" value="NZ_JBJHZZ010000005.1"/>
</dbReference>
<protein>
    <submittedName>
        <fullName evidence="1">DUF6514 family protein</fullName>
    </submittedName>
</protein>
<reference evidence="1 2" key="1">
    <citation type="submission" date="2024-11" db="EMBL/GenBank/DDBJ databases">
        <authorList>
            <person name="Heng Y.C."/>
            <person name="Lim A.C.H."/>
            <person name="Lee J.K.Y."/>
            <person name="Kittelmann S."/>
        </authorList>
    </citation>
    <scope>NUCLEOTIDE SEQUENCE [LARGE SCALE GENOMIC DNA]</scope>
    <source>
        <strain evidence="1 2">WILCCON 0185</strain>
    </source>
</reference>
<name>A0ABW8T685_9CLOT</name>
<organism evidence="1 2">
    <name type="scientific">Candidatus Clostridium stratigraminis</name>
    <dbReference type="NCBI Taxonomy" id="3381661"/>
    <lineage>
        <taxon>Bacteria</taxon>
        <taxon>Bacillati</taxon>
        <taxon>Bacillota</taxon>
        <taxon>Clostridia</taxon>
        <taxon>Eubacteriales</taxon>
        <taxon>Clostridiaceae</taxon>
        <taxon>Clostridium</taxon>
    </lineage>
</organism>
<sequence>MMVVECITRNENFEGIMKNYIYRLTKNSFSISLDAENLSEDKMEVQTYGIEIERQDILNDCIVNIERESVESISPYRHKVHDLLKLLSDNCVSPIHLIEILGEYIDEYILDFNEDLNNIATN</sequence>
<comment type="caution">
    <text evidence="1">The sequence shown here is derived from an EMBL/GenBank/DDBJ whole genome shotgun (WGS) entry which is preliminary data.</text>
</comment>
<dbReference type="Pfam" id="PF20124">
    <property type="entry name" value="DUF6514"/>
    <property type="match status" value="1"/>
</dbReference>
<keyword evidence="2" id="KW-1185">Reference proteome</keyword>